<evidence type="ECO:0000313" key="3">
    <source>
        <dbReference type="Proteomes" id="UP000002668"/>
    </source>
</evidence>
<dbReference type="Proteomes" id="UP000002668">
    <property type="component" value="Genome"/>
</dbReference>
<feature type="compositionally biased region" description="Polar residues" evidence="1">
    <location>
        <begin position="1"/>
        <end position="12"/>
    </location>
</feature>
<dbReference type="HOGENOM" id="CLU_647356_0_0_1"/>
<dbReference type="EMBL" id="FP929128">
    <property type="protein sequence ID" value="CBX96376.1"/>
    <property type="molecule type" value="Genomic_DNA"/>
</dbReference>
<feature type="region of interest" description="Disordered" evidence="1">
    <location>
        <begin position="1"/>
        <end position="35"/>
    </location>
</feature>
<dbReference type="VEuPathDB" id="FungiDB:LEMA_P112950.1"/>
<protein>
    <submittedName>
        <fullName evidence="2">Predicted protein</fullName>
    </submittedName>
</protein>
<sequence length="424" mass="47081">MRPSQGFITTSGQGSGVCAVQSENPSASQSAGNANMTANQTTGLEYAMAGLLTNLTQAKSTITSRQATGLDSSLTHLATDPNAPDSRTTANHLTGLESSMAGLCTGPLPVPPQGLATYPVNCTPPFVLTCMHDAPAGQSASWRPFTPALRISAQQTDIANMRVVLEASGPFDYLGWLRCPDSENEVLLRTGGYNCNRMMNEDSFIYFYGNVFFKRKIGEEINPVTNATFKEEVITSDDISLLTKSCQWLINNRNAAWFDWSNLANDDDIASWMYQIVHLEQASLVQNVRIHDRRKKIRSTPARDTIATYRQYGQHQVDIQHDVSFMSPRHRGEKVGYTKSMRHARTTIKEIIGDRFEGCGRVLSRRKEKDVGRQVDNKLSLSREARTVSLLSRFLVTRRCFSISHCEVHKGLLKAGFFKHAHVG</sequence>
<accession>E4ZYD1</accession>
<feature type="compositionally biased region" description="Polar residues" evidence="1">
    <location>
        <begin position="21"/>
        <end position="35"/>
    </location>
</feature>
<proteinExistence type="predicted"/>
<dbReference type="GeneID" id="13289764"/>
<organism evidence="3">
    <name type="scientific">Leptosphaeria maculans (strain JN3 / isolate v23.1.3 / race Av1-4-5-6-7-8)</name>
    <name type="common">Blackleg fungus</name>
    <name type="synonym">Phoma lingam</name>
    <dbReference type="NCBI Taxonomy" id="985895"/>
    <lineage>
        <taxon>Eukaryota</taxon>
        <taxon>Fungi</taxon>
        <taxon>Dikarya</taxon>
        <taxon>Ascomycota</taxon>
        <taxon>Pezizomycotina</taxon>
        <taxon>Dothideomycetes</taxon>
        <taxon>Pleosporomycetidae</taxon>
        <taxon>Pleosporales</taxon>
        <taxon>Pleosporineae</taxon>
        <taxon>Leptosphaeriaceae</taxon>
        <taxon>Plenodomus</taxon>
        <taxon>Plenodomus lingam/Leptosphaeria maculans species complex</taxon>
    </lineage>
</organism>
<evidence type="ECO:0000256" key="1">
    <source>
        <dbReference type="SAM" id="MobiDB-lite"/>
    </source>
</evidence>
<gene>
    <name evidence="2" type="ORF">LEMA_P112950.1</name>
</gene>
<evidence type="ECO:0000313" key="2">
    <source>
        <dbReference type="EMBL" id="CBX96376.1"/>
    </source>
</evidence>
<dbReference type="InParanoid" id="E4ZYD1"/>
<reference evidence="3" key="1">
    <citation type="journal article" date="2011" name="Nat. Commun.">
        <title>Effector diversification within compartments of the Leptosphaeria maculans genome affected by Repeat-Induced Point mutations.</title>
        <authorList>
            <person name="Rouxel T."/>
            <person name="Grandaubert J."/>
            <person name="Hane J.K."/>
            <person name="Hoede C."/>
            <person name="van de Wouw A.P."/>
            <person name="Couloux A."/>
            <person name="Dominguez V."/>
            <person name="Anthouard V."/>
            <person name="Bally P."/>
            <person name="Bourras S."/>
            <person name="Cozijnsen A.J."/>
            <person name="Ciuffetti L.M."/>
            <person name="Degrave A."/>
            <person name="Dilmaghani A."/>
            <person name="Duret L."/>
            <person name="Fudal I."/>
            <person name="Goodwin S.B."/>
            <person name="Gout L."/>
            <person name="Glaser N."/>
            <person name="Linglin J."/>
            <person name="Kema G.H.J."/>
            <person name="Lapalu N."/>
            <person name="Lawrence C.B."/>
            <person name="May K."/>
            <person name="Meyer M."/>
            <person name="Ollivier B."/>
            <person name="Poulain J."/>
            <person name="Schoch C.L."/>
            <person name="Simon A."/>
            <person name="Spatafora J.W."/>
            <person name="Stachowiak A."/>
            <person name="Turgeon B.G."/>
            <person name="Tyler B.M."/>
            <person name="Vincent D."/>
            <person name="Weissenbach J."/>
            <person name="Amselem J."/>
            <person name="Quesneville H."/>
            <person name="Oliver R.P."/>
            <person name="Wincker P."/>
            <person name="Balesdent M.-H."/>
            <person name="Howlett B.J."/>
        </authorList>
    </citation>
    <scope>NUCLEOTIDE SEQUENCE [LARGE SCALE GENOMIC DNA]</scope>
    <source>
        <strain evidence="3">JN3 / isolate v23.1.3 / race Av1-4-5-6-7-8</strain>
    </source>
</reference>
<name>E4ZYD1_LEPMJ</name>
<keyword evidence="3" id="KW-1185">Reference proteome</keyword>
<dbReference type="AlphaFoldDB" id="E4ZYD1"/>
<dbReference type="OrthoDB" id="3694736at2759"/>